<dbReference type="PROSITE" id="PS51273">
    <property type="entry name" value="GATASE_TYPE_1"/>
    <property type="match status" value="1"/>
</dbReference>
<keyword evidence="8 12" id="KW-0067">ATP-binding</keyword>
<dbReference type="SMART" id="SM01211">
    <property type="entry name" value="GATase_5"/>
    <property type="match status" value="1"/>
</dbReference>
<keyword evidence="3 12" id="KW-0963">Cytoplasm</keyword>
<keyword evidence="10 12" id="KW-0315">Glutamine amidotransferase</keyword>
<feature type="active site" evidence="12">
    <location>
        <position position="1344"/>
    </location>
</feature>
<comment type="catalytic activity">
    <reaction evidence="11 12">
        <text>N(2)-formyl-N(1)-(5-phospho-beta-D-ribosyl)glycinamide + L-glutamine + ATP + H2O = 2-formamido-N(1)-(5-O-phospho-beta-D-ribosyl)acetamidine + L-glutamate + ADP + phosphate + H(+)</text>
        <dbReference type="Rhea" id="RHEA:17129"/>
        <dbReference type="ChEBI" id="CHEBI:15377"/>
        <dbReference type="ChEBI" id="CHEBI:15378"/>
        <dbReference type="ChEBI" id="CHEBI:29985"/>
        <dbReference type="ChEBI" id="CHEBI:30616"/>
        <dbReference type="ChEBI" id="CHEBI:43474"/>
        <dbReference type="ChEBI" id="CHEBI:58359"/>
        <dbReference type="ChEBI" id="CHEBI:147286"/>
        <dbReference type="ChEBI" id="CHEBI:147287"/>
        <dbReference type="ChEBI" id="CHEBI:456216"/>
        <dbReference type="EC" id="6.3.5.3"/>
    </reaction>
</comment>
<evidence type="ECO:0000259" key="15">
    <source>
        <dbReference type="Pfam" id="PF18076"/>
    </source>
</evidence>
<dbReference type="Pfam" id="PF02769">
    <property type="entry name" value="AIRS_C"/>
    <property type="match status" value="2"/>
</dbReference>
<evidence type="ECO:0000256" key="11">
    <source>
        <dbReference type="ARBA" id="ARBA00052585"/>
    </source>
</evidence>
<dbReference type="InterPro" id="IPR029062">
    <property type="entry name" value="Class_I_gatase-like"/>
</dbReference>
<comment type="caution">
    <text evidence="17">The sequence shown here is derived from an EMBL/GenBank/DDBJ whole genome shotgun (WGS) entry which is preliminary data.</text>
</comment>
<proteinExistence type="inferred from homology"/>
<dbReference type="Proteomes" id="UP000274786">
    <property type="component" value="Unassembled WGS sequence"/>
</dbReference>
<evidence type="ECO:0000259" key="16">
    <source>
        <dbReference type="Pfam" id="PF22689"/>
    </source>
</evidence>
<evidence type="ECO:0000256" key="6">
    <source>
        <dbReference type="ARBA" id="ARBA00022741"/>
    </source>
</evidence>
<feature type="binding site" evidence="12">
    <location>
        <position position="972"/>
    </location>
    <ligand>
        <name>Mg(2+)</name>
        <dbReference type="ChEBI" id="CHEBI:18420"/>
    </ligand>
</feature>
<keyword evidence="9 12" id="KW-0460">Magnesium</keyword>
<dbReference type="Pfam" id="PF18076">
    <property type="entry name" value="FGAR-AT_N"/>
    <property type="match status" value="1"/>
</dbReference>
<dbReference type="InterPro" id="IPR036676">
    <property type="entry name" value="PurM-like_C_sf"/>
</dbReference>
<comment type="subcellular location">
    <subcellularLocation>
        <location evidence="12">Cytoplasm</location>
    </subcellularLocation>
</comment>
<evidence type="ECO:0000259" key="14">
    <source>
        <dbReference type="Pfam" id="PF18072"/>
    </source>
</evidence>
<dbReference type="SUPFAM" id="SSF82697">
    <property type="entry name" value="PurS-like"/>
    <property type="match status" value="1"/>
</dbReference>
<dbReference type="SUPFAM" id="SSF109736">
    <property type="entry name" value="FGAM synthase PurL, linker domain"/>
    <property type="match status" value="1"/>
</dbReference>
<organism evidence="17 18">
    <name type="scientific">Stenotrophomonas rhizophila</name>
    <dbReference type="NCBI Taxonomy" id="216778"/>
    <lineage>
        <taxon>Bacteria</taxon>
        <taxon>Pseudomonadati</taxon>
        <taxon>Pseudomonadota</taxon>
        <taxon>Gammaproteobacteria</taxon>
        <taxon>Lysobacterales</taxon>
        <taxon>Lysobacteraceae</taxon>
        <taxon>Stenotrophomonas</taxon>
    </lineage>
</organism>
<evidence type="ECO:0000256" key="1">
    <source>
        <dbReference type="ARBA" id="ARBA00004920"/>
    </source>
</evidence>
<evidence type="ECO:0000256" key="7">
    <source>
        <dbReference type="ARBA" id="ARBA00022755"/>
    </source>
</evidence>
<dbReference type="EMBL" id="RCDC01000006">
    <property type="protein sequence ID" value="RLK51947.1"/>
    <property type="molecule type" value="Genomic_DNA"/>
</dbReference>
<feature type="binding site" evidence="12">
    <location>
        <begin position="385"/>
        <end position="396"/>
    </location>
    <ligand>
        <name>ATP</name>
        <dbReference type="ChEBI" id="CHEBI:30616"/>
    </ligand>
</feature>
<dbReference type="InterPro" id="IPR040707">
    <property type="entry name" value="FGAR-AT_N"/>
</dbReference>
<protein>
    <recommendedName>
        <fullName evidence="12">Phosphoribosylformylglycinamidine synthase</fullName>
        <shortName evidence="12">FGAM synthase</shortName>
        <shortName evidence="12">FGAMS</shortName>
        <ecNumber evidence="12">6.3.5.3</ecNumber>
    </recommendedName>
    <alternativeName>
        <fullName evidence="12">Formylglycinamide ribonucleotide amidotransferase</fullName>
        <shortName evidence="12">FGAR amidotransferase</shortName>
        <shortName evidence="12">FGAR-AT</shortName>
    </alternativeName>
</protein>
<feature type="domain" description="Phosphoribosylformylglycinamidine synthase linker" evidence="14">
    <location>
        <begin position="248"/>
        <end position="297"/>
    </location>
</feature>
<keyword evidence="7 12" id="KW-0658">Purine biosynthesis</keyword>
<dbReference type="PANTHER" id="PTHR10099">
    <property type="entry name" value="PHOSPHORIBOSYLFORMYLGLYCINAMIDINE SYNTHASE"/>
    <property type="match status" value="1"/>
</dbReference>
<dbReference type="SUPFAM" id="SSF56042">
    <property type="entry name" value="PurM C-terminal domain-like"/>
    <property type="match status" value="2"/>
</dbReference>
<feature type="domain" description="PurM-like C-terminal" evidence="13">
    <location>
        <begin position="909"/>
        <end position="1049"/>
    </location>
</feature>
<comment type="function">
    <text evidence="12">Phosphoribosylformylglycinamidine synthase involved in the purines biosynthetic pathway. Catalyzes the ATP-dependent conversion of formylglycinamide ribonucleotide (FGAR) and glutamine to yield formylglycinamidine ribonucleotide (FGAM) and glutamate.</text>
</comment>
<dbReference type="CDD" id="cd01740">
    <property type="entry name" value="GATase1_FGAR_AT"/>
    <property type="match status" value="1"/>
</dbReference>
<feature type="binding site" evidence="12">
    <location>
        <position position="759"/>
    </location>
    <ligand>
        <name>ATP</name>
        <dbReference type="ChEBI" id="CHEBI:30616"/>
    </ligand>
</feature>
<evidence type="ECO:0000313" key="18">
    <source>
        <dbReference type="Proteomes" id="UP000274786"/>
    </source>
</evidence>
<feature type="binding site" evidence="12">
    <location>
        <position position="799"/>
    </location>
    <ligand>
        <name>Mg(2+)</name>
        <dbReference type="ChEBI" id="CHEBI:18420"/>
    </ligand>
</feature>
<keyword evidence="4 12" id="KW-0436">Ligase</keyword>
<sequence>MAACVQQVRAPVREAGNDVGDGRHLALGQVVITLSCNRHAIREPVDGSRVNGVVRGPRPTDPPGRAGAADLGTIVGPVPNHGSPDMMVLEGTSALSPFRRERLESRLQSLAADLRITGAWHVYFIQTEGDAAPDPAILSRILEAQPALAGREDGAVSRFVVPRLGTLSPWSSKATELVRGAGQPIRRVERGLRIDLAGWPADAAAQEAVIRALHDPMTQSVLAETAQAQALFSAPARGELERIALEDLEAANSRLGLAMAQDEIDYLRQRFGALGRKPSDVELMMFAQANSEHCRHKIFNASWTIDGADQSHSLFRMIKNTHQQTPQHTLSAYSDNAAVVAGFPAARYRPDPATGQYRSEAVVDSAFCIKVETHNHPTAIAPFPGAATGAGGEIRDEGATGRGGKPKAGLTGFSVSHLRIPTLPQPWEAPRALNPRMAPALDIMLDGPLGGAAFNNEFGRPNLLGYFRSFELPEGEGLTRAYDKPIMLAGGLGAIDQNQVEKLRLQPGDAVIVLGGPAMLIGLGGGAASSVASGESAEDLDFASVQRDNPEMERRCQEVIDRCVALGLDNPIRWFHDVGAGGLSNAIPELLHDSGVGGVIDLGKVPADDPSLSPMQLWCNESQERYVLGVPQARLAEFAALCARERCPFAAVGVATAEERLVVAYGATVGNTPADAPIDLPMDVLFGKAPKMHRDTVHPAAPRWPALKTAGLDLHEAGLRVLAHPSVASKNFLVTIGDRSVGGLTAREQMIGPWQLPLANVAITLAGFDSVAGEAMSIGERTPLALLDAAASARMAVGEAITNLCAAPVDALETVKLSANWMAAAGHHGEDALLYDAVRAVGMELCPQLDLSIPVGKDSLSMQAQWQADGQAHKSVSPVSLVISAFAPVADATGQLTPLLDRDADSELWLIGLGAGKQRLGGSILAQVHADHSALPAFAGAVPDLDDAQRLRAFFELIRDARQAGLLLAYHDRSDGGAFAALCEMAFASRLGLDITLDAWGDDPFRSLFNEELGAVVQIAKEDRAAFADLVERHALTECAQRIARPTTAPVVRVSLQGESLVEWRWEALFDAWWSVTHAMQKLRDNPDNADQERAIARNFNAPGLKPKLTFDISEDVAMPFINTGARPRVAVLREQGVNGQIEMANVFERAGFSSFDVHMSDLIEGRVALSDFTGLVACGGFSYGDVLGAGRGWATSVLERSALRDAFAAFFAREDSFALGVCNGCQMMSQLKDIIPGAEHWPQFRRNRSEQFEARTALLEVVESPSILLRGMAGSRLPVAVAHGEGQAVFANAIDQAAARVSLRYIDGDGNVATQYPLNPNGSPDGITGLTTTDGRTTIMMPHPERTPRAINHSWHPDDWNGDSPWLRMFRNARVWCG</sequence>
<dbReference type="PANTHER" id="PTHR10099:SF1">
    <property type="entry name" value="PHOSPHORIBOSYLFORMYLGLYCINAMIDINE SYNTHASE"/>
    <property type="match status" value="1"/>
</dbReference>
<dbReference type="Gene3D" id="1.10.8.750">
    <property type="entry name" value="Phosphoribosylformylglycinamidine synthase, linker domain"/>
    <property type="match status" value="1"/>
</dbReference>
<accession>A0A498C9K2</accession>
<dbReference type="Pfam" id="PF22689">
    <property type="entry name" value="FGAR-AT_PurM_N-like"/>
    <property type="match status" value="1"/>
</dbReference>
<dbReference type="SUPFAM" id="SSF55326">
    <property type="entry name" value="PurM N-terminal domain-like"/>
    <property type="match status" value="2"/>
</dbReference>
<comment type="subunit">
    <text evidence="12">Monomer.</text>
</comment>
<feature type="domain" description="PurM-like C-terminal" evidence="13">
    <location>
        <begin position="506"/>
        <end position="664"/>
    </location>
</feature>
<dbReference type="InterPro" id="IPR010073">
    <property type="entry name" value="PurL_large"/>
</dbReference>
<feature type="binding site" evidence="12">
    <location>
        <position position="974"/>
    </location>
    <ligand>
        <name>ATP</name>
        <dbReference type="ChEBI" id="CHEBI:30616"/>
    </ligand>
</feature>
<dbReference type="InterPro" id="IPR036921">
    <property type="entry name" value="PurM-like_N_sf"/>
</dbReference>
<dbReference type="SUPFAM" id="SSF52317">
    <property type="entry name" value="Class I glutamine amidotransferase-like"/>
    <property type="match status" value="1"/>
</dbReference>
<reference evidence="17 18" key="1">
    <citation type="submission" date="2018-10" db="EMBL/GenBank/DDBJ databases">
        <title>Comparative analysis of microorganisms from saline springs in Andes Mountain Range, Colombia.</title>
        <authorList>
            <person name="Rubin E."/>
        </authorList>
    </citation>
    <scope>NUCLEOTIDE SEQUENCE [LARGE SCALE GENOMIC DNA]</scope>
    <source>
        <strain evidence="17 18">USBA GBX 843</strain>
    </source>
</reference>
<dbReference type="EC" id="6.3.5.3" evidence="12"/>
<dbReference type="Gene3D" id="3.30.1330.10">
    <property type="entry name" value="PurM-like, N-terminal domain"/>
    <property type="match status" value="2"/>
</dbReference>
<dbReference type="GO" id="GO:0046872">
    <property type="term" value="F:metal ion binding"/>
    <property type="evidence" value="ECO:0007669"/>
    <property type="project" value="UniProtKB-KW"/>
</dbReference>
<keyword evidence="6 12" id="KW-0547">Nucleotide-binding</keyword>
<dbReference type="Pfam" id="PF13507">
    <property type="entry name" value="GATase_5"/>
    <property type="match status" value="1"/>
</dbReference>
<feature type="active site" evidence="12">
    <location>
        <position position="1346"/>
    </location>
</feature>
<dbReference type="GO" id="GO:0006189">
    <property type="term" value="P:'de novo' IMP biosynthetic process"/>
    <property type="evidence" value="ECO:0007669"/>
    <property type="project" value="UniProtKB-UniRule"/>
</dbReference>
<dbReference type="Pfam" id="PF18072">
    <property type="entry name" value="FGAR-AT_linker"/>
    <property type="match status" value="1"/>
</dbReference>
<feature type="binding site" evidence="12">
    <location>
        <position position="803"/>
    </location>
    <ligand>
        <name>Mg(2+)</name>
        <dbReference type="ChEBI" id="CHEBI:18420"/>
    </ligand>
</feature>
<dbReference type="NCBIfam" id="TIGR01735">
    <property type="entry name" value="FGAM_synt"/>
    <property type="match status" value="1"/>
</dbReference>
<feature type="active site" description="Nucleophile" evidence="12">
    <location>
        <position position="1223"/>
    </location>
</feature>
<dbReference type="FunFam" id="3.90.650.10:FF:000024">
    <property type="entry name" value="Phosphoribosylformylglycinamidine synthase"/>
    <property type="match status" value="1"/>
</dbReference>
<evidence type="ECO:0000256" key="9">
    <source>
        <dbReference type="ARBA" id="ARBA00022842"/>
    </source>
</evidence>
<dbReference type="HAMAP" id="MF_00419">
    <property type="entry name" value="PurL_1"/>
    <property type="match status" value="1"/>
</dbReference>
<dbReference type="InterPro" id="IPR055181">
    <property type="entry name" value="FGAR-AT_PurM_N-like"/>
</dbReference>
<evidence type="ECO:0000256" key="5">
    <source>
        <dbReference type="ARBA" id="ARBA00022723"/>
    </source>
</evidence>
<feature type="domain" description="Phosphoribosylformylglycinamidine synthase N-terminal" evidence="15">
    <location>
        <begin position="121"/>
        <end position="232"/>
    </location>
</feature>
<comment type="similarity">
    <text evidence="2 12">In the N-terminal section; belongs to the FGAMS family.</text>
</comment>
<dbReference type="Gene3D" id="3.90.650.10">
    <property type="entry name" value="PurM-like C-terminal domain"/>
    <property type="match status" value="2"/>
</dbReference>
<dbReference type="CDD" id="cd02204">
    <property type="entry name" value="PurL_repeat2"/>
    <property type="match status" value="1"/>
</dbReference>
<gene>
    <name evidence="12" type="primary">purL</name>
    <name evidence="17" type="ORF">BCL79_3090</name>
</gene>
<dbReference type="InterPro" id="IPR041609">
    <property type="entry name" value="PurL_linker"/>
</dbReference>
<evidence type="ECO:0000256" key="2">
    <source>
        <dbReference type="ARBA" id="ARBA00008608"/>
    </source>
</evidence>
<evidence type="ECO:0000313" key="17">
    <source>
        <dbReference type="EMBL" id="RLK51947.1"/>
    </source>
</evidence>
<dbReference type="Gene3D" id="3.40.50.880">
    <property type="match status" value="1"/>
</dbReference>
<dbReference type="GO" id="GO:0005524">
    <property type="term" value="F:ATP binding"/>
    <property type="evidence" value="ECO:0007669"/>
    <property type="project" value="UniProtKB-UniRule"/>
</dbReference>
<dbReference type="InterPro" id="IPR036604">
    <property type="entry name" value="PurS-like_sf"/>
</dbReference>
<dbReference type="GO" id="GO:0005737">
    <property type="term" value="C:cytoplasm"/>
    <property type="evidence" value="ECO:0007669"/>
    <property type="project" value="UniProtKB-SubCell"/>
</dbReference>
<feature type="domain" description="FGAR-AT PurM N-terminal-like" evidence="16">
    <location>
        <begin position="729"/>
        <end position="888"/>
    </location>
</feature>
<comment type="caution">
    <text evidence="12">Lacks conserved residue(s) required for the propagation of feature annotation.</text>
</comment>
<dbReference type="NCBIfam" id="NF003672">
    <property type="entry name" value="PRK05297.1"/>
    <property type="match status" value="1"/>
</dbReference>
<dbReference type="InterPro" id="IPR010918">
    <property type="entry name" value="PurM-like_C_dom"/>
</dbReference>
<dbReference type="GO" id="GO:0004642">
    <property type="term" value="F:phosphoribosylformylglycinamidine synthase activity"/>
    <property type="evidence" value="ECO:0007669"/>
    <property type="project" value="UniProtKB-UniRule"/>
</dbReference>
<dbReference type="FunFam" id="3.30.1330.10:FF:000005">
    <property type="entry name" value="Phosphoribosylformylglycinamidine synthase"/>
    <property type="match status" value="1"/>
</dbReference>
<keyword evidence="5 12" id="KW-0479">Metal-binding</keyword>
<dbReference type="FunFam" id="3.40.50.880:FF:000008">
    <property type="entry name" value="Phosphoribosylformylglycinamidine synthase"/>
    <property type="match status" value="1"/>
</dbReference>
<dbReference type="CDD" id="cd02203">
    <property type="entry name" value="PurL_repeat1"/>
    <property type="match status" value="1"/>
</dbReference>
<evidence type="ECO:0000256" key="3">
    <source>
        <dbReference type="ARBA" id="ARBA00022490"/>
    </source>
</evidence>
<comment type="pathway">
    <text evidence="1 12">Purine metabolism; IMP biosynthesis via de novo pathway; 5-amino-1-(5-phospho-D-ribosyl)imidazole from N(2)-formyl-N(1)-(5-phospho-D-ribosyl)glycinamide: step 1/2.</text>
</comment>
<evidence type="ECO:0000256" key="4">
    <source>
        <dbReference type="ARBA" id="ARBA00022598"/>
    </source>
</evidence>
<evidence type="ECO:0000256" key="10">
    <source>
        <dbReference type="ARBA" id="ARBA00022962"/>
    </source>
</evidence>
<dbReference type="UniPathway" id="UPA00074">
    <property type="reaction ID" value="UER00128"/>
</dbReference>
<name>A0A498C9K2_9GAMM</name>
<evidence type="ECO:0000256" key="12">
    <source>
        <dbReference type="HAMAP-Rule" id="MF_00419"/>
    </source>
</evidence>
<evidence type="ECO:0000259" key="13">
    <source>
        <dbReference type="Pfam" id="PF02769"/>
    </source>
</evidence>
<evidence type="ECO:0000256" key="8">
    <source>
        <dbReference type="ARBA" id="ARBA00022840"/>
    </source>
</evidence>